<dbReference type="Proteomes" id="UP000886787">
    <property type="component" value="Unassembled WGS sequence"/>
</dbReference>
<evidence type="ECO:0000313" key="4">
    <source>
        <dbReference type="Proteomes" id="UP000886787"/>
    </source>
</evidence>
<sequence>MGIFDDVVINAKSAVNVVGKKAEQLVDLSKLKYAESGIHHEIEEKLRDLGGFVYESTIAGETDAKLLEKKIEQLTELYQQLEMTREMLAAAKNKKCCKACGSINDKEAFICHKCGAKLQKDKKPGQPSKGSGTNEKSTNAEKKPKSTAGGTSTQE</sequence>
<proteinExistence type="predicted"/>
<reference evidence="3" key="2">
    <citation type="journal article" date="2021" name="PeerJ">
        <title>Extensive microbial diversity within the chicken gut microbiome revealed by metagenomics and culture.</title>
        <authorList>
            <person name="Gilroy R."/>
            <person name="Ravi A."/>
            <person name="Getino M."/>
            <person name="Pursley I."/>
            <person name="Horton D.L."/>
            <person name="Alikhan N.F."/>
            <person name="Baker D."/>
            <person name="Gharbi K."/>
            <person name="Hall N."/>
            <person name="Watson M."/>
            <person name="Adriaenssens E.M."/>
            <person name="Foster-Nyarko E."/>
            <person name="Jarju S."/>
            <person name="Secka A."/>
            <person name="Antonio M."/>
            <person name="Oren A."/>
            <person name="Chaudhuri R.R."/>
            <person name="La Ragione R."/>
            <person name="Hildebrand F."/>
            <person name="Pallen M.J."/>
        </authorList>
    </citation>
    <scope>NUCLEOTIDE SEQUENCE</scope>
    <source>
        <strain evidence="3">ChiSjej1B19-3389</strain>
    </source>
</reference>
<dbReference type="EMBL" id="DVFW01000018">
    <property type="protein sequence ID" value="HIQ80163.1"/>
    <property type="molecule type" value="Genomic_DNA"/>
</dbReference>
<protein>
    <submittedName>
        <fullName evidence="3">Zinc ribbon domain-containing protein</fullName>
    </submittedName>
</protein>
<organism evidence="3 4">
    <name type="scientific">Candidatus Scatavimonas merdigallinarum</name>
    <dbReference type="NCBI Taxonomy" id="2840914"/>
    <lineage>
        <taxon>Bacteria</taxon>
        <taxon>Bacillati</taxon>
        <taxon>Bacillota</taxon>
        <taxon>Clostridia</taxon>
        <taxon>Eubacteriales</taxon>
        <taxon>Oscillospiraceae</taxon>
        <taxon>Oscillospiraceae incertae sedis</taxon>
        <taxon>Candidatus Scatavimonas</taxon>
    </lineage>
</organism>
<accession>A0A9D0ZGE9</accession>
<evidence type="ECO:0000313" key="3">
    <source>
        <dbReference type="EMBL" id="HIQ80163.1"/>
    </source>
</evidence>
<feature type="compositionally biased region" description="Polar residues" evidence="2">
    <location>
        <begin position="128"/>
        <end position="137"/>
    </location>
</feature>
<dbReference type="AlphaFoldDB" id="A0A9D0ZGE9"/>
<gene>
    <name evidence="3" type="ORF">IAD32_02630</name>
</gene>
<evidence type="ECO:0000256" key="1">
    <source>
        <dbReference type="SAM" id="Coils"/>
    </source>
</evidence>
<feature type="coiled-coil region" evidence="1">
    <location>
        <begin position="64"/>
        <end position="94"/>
    </location>
</feature>
<name>A0A9D0ZGE9_9FIRM</name>
<feature type="region of interest" description="Disordered" evidence="2">
    <location>
        <begin position="118"/>
        <end position="155"/>
    </location>
</feature>
<comment type="caution">
    <text evidence="3">The sequence shown here is derived from an EMBL/GenBank/DDBJ whole genome shotgun (WGS) entry which is preliminary data.</text>
</comment>
<reference evidence="3" key="1">
    <citation type="submission" date="2020-10" db="EMBL/GenBank/DDBJ databases">
        <authorList>
            <person name="Gilroy R."/>
        </authorList>
    </citation>
    <scope>NUCLEOTIDE SEQUENCE</scope>
    <source>
        <strain evidence="3">ChiSjej1B19-3389</strain>
    </source>
</reference>
<evidence type="ECO:0000256" key="2">
    <source>
        <dbReference type="SAM" id="MobiDB-lite"/>
    </source>
</evidence>
<keyword evidence="1" id="KW-0175">Coiled coil</keyword>